<dbReference type="PANTHER" id="PTHR43133:SF8">
    <property type="entry name" value="RNA POLYMERASE SIGMA FACTOR HI_1459-RELATED"/>
    <property type="match status" value="1"/>
</dbReference>
<evidence type="ECO:0000256" key="5">
    <source>
        <dbReference type="ARBA" id="ARBA00023163"/>
    </source>
</evidence>
<dbReference type="GO" id="GO:0006352">
    <property type="term" value="P:DNA-templated transcription initiation"/>
    <property type="evidence" value="ECO:0007669"/>
    <property type="project" value="InterPro"/>
</dbReference>
<keyword evidence="3" id="KW-0731">Sigma factor</keyword>
<proteinExistence type="inferred from homology"/>
<comment type="caution">
    <text evidence="8">The sequence shown here is derived from an EMBL/GenBank/DDBJ whole genome shotgun (WGS) entry which is preliminary data.</text>
</comment>
<sequence length="414" mass="45739">MLPLWLLAVTLSTFASLAWLENSIRRLSAQSQEVMAMAGLVSAVLVLGGLGAATWGRVQETFHPPGSPEARGGSKGWLLRHPWWTLGLGLFVAHVLLWRNPSQHPLAAASVLLSESSWFFLTTTWLAWRLAWGSLRLGWRLSRASPFLAGLVVAAGLFTAVGWTVFLNVAEGLSRALPELVDALNFPRRGGGWSPSSLGGSFSSSLPEPVAPALFEREQHGTLLLTPTRLGNLGEENVSFSEAIERAAASGVERDFSNCVQGLGSQLRKEATSIAGRYVNSFEAQDVVQDVLLRVCLRGRAPASAPGYFIRSVQNRALEWRRRSAYHCSFTEAPEQHCDVQTDEEYLQQEQYRALTKAMCSLSEDDKKVLRLRYYEGEEYADIAQQLGMSQDSARQRVSRAVKRLRDAFQTTCL</sequence>
<evidence type="ECO:0000256" key="1">
    <source>
        <dbReference type="ARBA" id="ARBA00010641"/>
    </source>
</evidence>
<dbReference type="Proteomes" id="UP000028725">
    <property type="component" value="Unassembled WGS sequence"/>
</dbReference>
<dbReference type="SUPFAM" id="SSF88946">
    <property type="entry name" value="Sigma2 domain of RNA polymerase sigma factors"/>
    <property type="match status" value="1"/>
</dbReference>
<feature type="transmembrane region" description="Helical" evidence="6">
    <location>
        <begin position="77"/>
        <end position="97"/>
    </location>
</feature>
<keyword evidence="6" id="KW-0472">Membrane</keyword>
<evidence type="ECO:0000256" key="3">
    <source>
        <dbReference type="ARBA" id="ARBA00023082"/>
    </source>
</evidence>
<evidence type="ECO:0000256" key="6">
    <source>
        <dbReference type="SAM" id="Phobius"/>
    </source>
</evidence>
<dbReference type="InterPro" id="IPR013249">
    <property type="entry name" value="RNA_pol_sigma70_r4_t2"/>
</dbReference>
<dbReference type="GO" id="GO:0003677">
    <property type="term" value="F:DNA binding"/>
    <property type="evidence" value="ECO:0007669"/>
    <property type="project" value="UniProtKB-KW"/>
</dbReference>
<dbReference type="InterPro" id="IPR013324">
    <property type="entry name" value="RNA_pol_sigma_r3/r4-like"/>
</dbReference>
<dbReference type="InterPro" id="IPR013325">
    <property type="entry name" value="RNA_pol_sigma_r2"/>
</dbReference>
<keyword evidence="6" id="KW-0812">Transmembrane</keyword>
<keyword evidence="2" id="KW-0805">Transcription regulation</keyword>
<dbReference type="Gene3D" id="1.10.1740.10">
    <property type="match status" value="1"/>
</dbReference>
<dbReference type="InterPro" id="IPR036388">
    <property type="entry name" value="WH-like_DNA-bd_sf"/>
</dbReference>
<dbReference type="Gene3D" id="1.10.10.10">
    <property type="entry name" value="Winged helix-like DNA-binding domain superfamily/Winged helix DNA-binding domain"/>
    <property type="match status" value="1"/>
</dbReference>
<dbReference type="InterPro" id="IPR014284">
    <property type="entry name" value="RNA_pol_sigma-70_dom"/>
</dbReference>
<keyword evidence="4" id="KW-0238">DNA-binding</keyword>
<dbReference type="PANTHER" id="PTHR43133">
    <property type="entry name" value="RNA POLYMERASE ECF-TYPE SIGMA FACTO"/>
    <property type="match status" value="1"/>
</dbReference>
<name>A0A085WL63_9BACT</name>
<dbReference type="STRING" id="394096.DB31_7663"/>
<feature type="domain" description="RNA polymerase sigma factor 70 region 4 type 2" evidence="7">
    <location>
        <begin position="353"/>
        <end position="405"/>
    </location>
</feature>
<protein>
    <recommendedName>
        <fullName evidence="7">RNA polymerase sigma factor 70 region 4 type 2 domain-containing protein</fullName>
    </recommendedName>
</protein>
<keyword evidence="5" id="KW-0804">Transcription</keyword>
<dbReference type="Pfam" id="PF08281">
    <property type="entry name" value="Sigma70_r4_2"/>
    <property type="match status" value="1"/>
</dbReference>
<gene>
    <name evidence="8" type="ORF">DB31_7663</name>
</gene>
<keyword evidence="6" id="KW-1133">Transmembrane helix</keyword>
<dbReference type="InterPro" id="IPR039425">
    <property type="entry name" value="RNA_pol_sigma-70-like"/>
</dbReference>
<keyword evidence="9" id="KW-1185">Reference proteome</keyword>
<feature type="transmembrane region" description="Helical" evidence="6">
    <location>
        <begin position="36"/>
        <end position="56"/>
    </location>
</feature>
<evidence type="ECO:0000313" key="9">
    <source>
        <dbReference type="Proteomes" id="UP000028725"/>
    </source>
</evidence>
<dbReference type="AlphaFoldDB" id="A0A085WL63"/>
<evidence type="ECO:0000313" key="8">
    <source>
        <dbReference type="EMBL" id="KFE68426.1"/>
    </source>
</evidence>
<reference evidence="8 9" key="1">
    <citation type="submission" date="2014-04" db="EMBL/GenBank/DDBJ databases">
        <title>Genome assembly of Hyalangium minutum DSM 14724.</title>
        <authorList>
            <person name="Sharma G."/>
            <person name="Subramanian S."/>
        </authorList>
    </citation>
    <scope>NUCLEOTIDE SEQUENCE [LARGE SCALE GENOMIC DNA]</scope>
    <source>
        <strain evidence="8 9">DSM 14724</strain>
    </source>
</reference>
<evidence type="ECO:0000256" key="2">
    <source>
        <dbReference type="ARBA" id="ARBA00023015"/>
    </source>
</evidence>
<dbReference type="EMBL" id="JMCB01000006">
    <property type="protein sequence ID" value="KFE68426.1"/>
    <property type="molecule type" value="Genomic_DNA"/>
</dbReference>
<comment type="similarity">
    <text evidence="1">Belongs to the sigma-70 factor family. ECF subfamily.</text>
</comment>
<dbReference type="NCBIfam" id="TIGR02937">
    <property type="entry name" value="sigma70-ECF"/>
    <property type="match status" value="1"/>
</dbReference>
<dbReference type="SUPFAM" id="SSF88659">
    <property type="entry name" value="Sigma3 and sigma4 domains of RNA polymerase sigma factors"/>
    <property type="match status" value="1"/>
</dbReference>
<dbReference type="GO" id="GO:0016987">
    <property type="term" value="F:sigma factor activity"/>
    <property type="evidence" value="ECO:0007669"/>
    <property type="project" value="UniProtKB-KW"/>
</dbReference>
<evidence type="ECO:0000256" key="4">
    <source>
        <dbReference type="ARBA" id="ARBA00023125"/>
    </source>
</evidence>
<dbReference type="CDD" id="cd06171">
    <property type="entry name" value="Sigma70_r4"/>
    <property type="match status" value="1"/>
</dbReference>
<evidence type="ECO:0000259" key="7">
    <source>
        <dbReference type="Pfam" id="PF08281"/>
    </source>
</evidence>
<accession>A0A085WL63</accession>
<feature type="transmembrane region" description="Helical" evidence="6">
    <location>
        <begin position="147"/>
        <end position="166"/>
    </location>
</feature>
<feature type="transmembrane region" description="Helical" evidence="6">
    <location>
        <begin position="117"/>
        <end position="135"/>
    </location>
</feature>
<organism evidence="8 9">
    <name type="scientific">Hyalangium minutum</name>
    <dbReference type="NCBI Taxonomy" id="394096"/>
    <lineage>
        <taxon>Bacteria</taxon>
        <taxon>Pseudomonadati</taxon>
        <taxon>Myxococcota</taxon>
        <taxon>Myxococcia</taxon>
        <taxon>Myxococcales</taxon>
        <taxon>Cystobacterineae</taxon>
        <taxon>Archangiaceae</taxon>
        <taxon>Hyalangium</taxon>
    </lineage>
</organism>